<keyword evidence="6" id="KW-1185">Reference proteome</keyword>
<evidence type="ECO:0000313" key="5">
    <source>
        <dbReference type="EMBL" id="CAG2061632.1"/>
    </source>
</evidence>
<evidence type="ECO:0000313" key="6">
    <source>
        <dbReference type="Proteomes" id="UP001153148"/>
    </source>
</evidence>
<organism evidence="5 6">
    <name type="scientific">Timema podura</name>
    <name type="common">Walking stick</name>
    <dbReference type="NCBI Taxonomy" id="61482"/>
    <lineage>
        <taxon>Eukaryota</taxon>
        <taxon>Metazoa</taxon>
        <taxon>Ecdysozoa</taxon>
        <taxon>Arthropoda</taxon>
        <taxon>Hexapoda</taxon>
        <taxon>Insecta</taxon>
        <taxon>Pterygota</taxon>
        <taxon>Neoptera</taxon>
        <taxon>Polyneoptera</taxon>
        <taxon>Phasmatodea</taxon>
        <taxon>Timematodea</taxon>
        <taxon>Timematoidea</taxon>
        <taxon>Timematidae</taxon>
        <taxon>Timema</taxon>
    </lineage>
</organism>
<name>A0ABN7P1I6_TIMPD</name>
<dbReference type="Gene3D" id="3.40.50.1820">
    <property type="entry name" value="alpha/beta hydrolase"/>
    <property type="match status" value="2"/>
</dbReference>
<keyword evidence="2" id="KW-0443">Lipid metabolism</keyword>
<protein>
    <recommendedName>
        <fullName evidence="4">AB hydrolase-1 domain-containing protein</fullName>
    </recommendedName>
</protein>
<sequence length="284" mass="31155">MVICVGFILADAGYDVWMGNARGNIYSRSHVTLSPSQSKFWNFSGKARKAATSAFARQVLGLLPCPYVLMLTKHNYFDVDLMDSRSNVSPFLHLLLGPQRKRKHFILRLTVRHVARAIGTASGTKKKALTLSDTTSSGRTPVACQLAILCRDLLLGKGGLNPIIPAPYAGPPRGGKGDTTPGAWAPGGPSIGFETLSFHFGRKYKRLSETEENWDEMGLYDLPAALELSLEVTGQKQLYYIGHSMGTTMFFVLASSRPEYTASKVKGNVRPSSRRLLGARQEPY</sequence>
<accession>A0ABN7P1I6</accession>
<feature type="region of interest" description="Disordered" evidence="3">
    <location>
        <begin position="264"/>
        <end position="284"/>
    </location>
</feature>
<dbReference type="PANTHER" id="PTHR11005">
    <property type="entry name" value="LYSOSOMAL ACID LIPASE-RELATED"/>
    <property type="match status" value="1"/>
</dbReference>
<evidence type="ECO:0000256" key="3">
    <source>
        <dbReference type="SAM" id="MobiDB-lite"/>
    </source>
</evidence>
<comment type="caution">
    <text evidence="5">The sequence shown here is derived from an EMBL/GenBank/DDBJ whole genome shotgun (WGS) entry which is preliminary data.</text>
</comment>
<reference evidence="5" key="1">
    <citation type="submission" date="2021-03" db="EMBL/GenBank/DDBJ databases">
        <authorList>
            <person name="Tran Van P."/>
        </authorList>
    </citation>
    <scope>NUCLEOTIDE SEQUENCE</scope>
</reference>
<dbReference type="Proteomes" id="UP001153148">
    <property type="component" value="Unassembled WGS sequence"/>
</dbReference>
<evidence type="ECO:0000256" key="1">
    <source>
        <dbReference type="ARBA" id="ARBA00022963"/>
    </source>
</evidence>
<dbReference type="Pfam" id="PF00561">
    <property type="entry name" value="Abhydrolase_1"/>
    <property type="match status" value="1"/>
</dbReference>
<proteinExistence type="predicted"/>
<feature type="domain" description="AB hydrolase-1" evidence="4">
    <location>
        <begin position="208"/>
        <end position="259"/>
    </location>
</feature>
<gene>
    <name evidence="5" type="ORF">TPAB3V08_LOCUS8586</name>
</gene>
<dbReference type="SUPFAM" id="SSF53474">
    <property type="entry name" value="alpha/beta-Hydrolases"/>
    <property type="match status" value="1"/>
</dbReference>
<evidence type="ECO:0000259" key="4">
    <source>
        <dbReference type="Pfam" id="PF00561"/>
    </source>
</evidence>
<dbReference type="InterPro" id="IPR029058">
    <property type="entry name" value="AB_hydrolase_fold"/>
</dbReference>
<dbReference type="EMBL" id="CAJPIN010016687">
    <property type="protein sequence ID" value="CAG2061632.1"/>
    <property type="molecule type" value="Genomic_DNA"/>
</dbReference>
<keyword evidence="1" id="KW-0442">Lipid degradation</keyword>
<evidence type="ECO:0000256" key="2">
    <source>
        <dbReference type="ARBA" id="ARBA00023098"/>
    </source>
</evidence>
<dbReference type="InterPro" id="IPR000073">
    <property type="entry name" value="AB_hydrolase_1"/>
</dbReference>